<dbReference type="InterPro" id="IPR001296">
    <property type="entry name" value="Glyco_trans_1"/>
</dbReference>
<dbReference type="RefSeq" id="WP_136349160.1">
    <property type="nucleotide sequence ID" value="NZ_SSOC01000005.1"/>
</dbReference>
<gene>
    <name evidence="3" type="ORF">E6C76_15685</name>
</gene>
<keyword evidence="3" id="KW-0808">Transferase</keyword>
<dbReference type="OrthoDB" id="433681at2"/>
<dbReference type="Pfam" id="PF13439">
    <property type="entry name" value="Glyco_transf_4"/>
    <property type="match status" value="1"/>
</dbReference>
<protein>
    <submittedName>
        <fullName evidence="3">Glycosyltransferase family 4 protein</fullName>
    </submittedName>
</protein>
<dbReference type="Pfam" id="PF00534">
    <property type="entry name" value="Glycos_transf_1"/>
    <property type="match status" value="1"/>
</dbReference>
<evidence type="ECO:0000313" key="3">
    <source>
        <dbReference type="EMBL" id="THF64004.1"/>
    </source>
</evidence>
<dbReference type="SUPFAM" id="SSF53756">
    <property type="entry name" value="UDP-Glycosyltransferase/glycogen phosphorylase"/>
    <property type="match status" value="1"/>
</dbReference>
<comment type="caution">
    <text evidence="3">The sequence shown here is derived from an EMBL/GenBank/DDBJ whole genome shotgun (WGS) entry which is preliminary data.</text>
</comment>
<proteinExistence type="predicted"/>
<dbReference type="AlphaFoldDB" id="A0A4S4AVX3"/>
<keyword evidence="4" id="KW-1185">Reference proteome</keyword>
<sequence length="410" mass="45380">MYRQEPDGKACLLILASTYPRWQNDPEPGFVHELSKRLTDRFRVIVLCPHAPGAQPHEVLDGVEIMRYHYAPERWETLVNDGGIVTNLKLHRWKLLLVPGFILMQAWWAWRLCRREKVDVIHAHWLIPQGLIAALLQSLPGRKVAYVVTSHGADLYALKGPWLDRIKAFVARKASAVTVVSSAMRKRIACLNVPRDKISVLPMGVDLSGLFFPDSAVPRREYEILFVGRLVEKKGLRYLLDALPAILRAVPDAHLTVIGFGPEEKTLKEQVSHLGIASAVSFIGAMPQAELPPLYRRAALFVAPFVRTDSGDQEGLPVALMEAVACGCPIIAGDVAGLEDLLGGAADAVCLDVHDVPALANKIIESLCFPTMAQTYADNIRATATQHMGWARISQEYAHIISECLTPMEK</sequence>
<dbReference type="PANTHER" id="PTHR45947:SF3">
    <property type="entry name" value="SULFOQUINOVOSYL TRANSFERASE SQD2"/>
    <property type="match status" value="1"/>
</dbReference>
<dbReference type="Proteomes" id="UP000308430">
    <property type="component" value="Unassembled WGS sequence"/>
</dbReference>
<name>A0A4S4AVX3_9RHOO</name>
<evidence type="ECO:0000259" key="1">
    <source>
        <dbReference type="Pfam" id="PF00534"/>
    </source>
</evidence>
<dbReference type="InterPro" id="IPR050194">
    <property type="entry name" value="Glycosyltransferase_grp1"/>
</dbReference>
<dbReference type="PANTHER" id="PTHR45947">
    <property type="entry name" value="SULFOQUINOVOSYL TRANSFERASE SQD2"/>
    <property type="match status" value="1"/>
</dbReference>
<feature type="domain" description="Glycosyltransferase subfamily 4-like N-terminal" evidence="2">
    <location>
        <begin position="31"/>
        <end position="208"/>
    </location>
</feature>
<dbReference type="EMBL" id="SSOC01000005">
    <property type="protein sequence ID" value="THF64004.1"/>
    <property type="molecule type" value="Genomic_DNA"/>
</dbReference>
<evidence type="ECO:0000313" key="4">
    <source>
        <dbReference type="Proteomes" id="UP000308430"/>
    </source>
</evidence>
<dbReference type="GO" id="GO:0016758">
    <property type="term" value="F:hexosyltransferase activity"/>
    <property type="evidence" value="ECO:0007669"/>
    <property type="project" value="TreeGrafter"/>
</dbReference>
<accession>A0A4S4AVX3</accession>
<dbReference type="Gene3D" id="3.40.50.2000">
    <property type="entry name" value="Glycogen Phosphorylase B"/>
    <property type="match status" value="2"/>
</dbReference>
<evidence type="ECO:0000259" key="2">
    <source>
        <dbReference type="Pfam" id="PF13439"/>
    </source>
</evidence>
<dbReference type="InterPro" id="IPR028098">
    <property type="entry name" value="Glyco_trans_4-like_N"/>
</dbReference>
<organism evidence="3 4">
    <name type="scientific">Pseudothauera nasutitermitis</name>
    <dbReference type="NCBI Taxonomy" id="2565930"/>
    <lineage>
        <taxon>Bacteria</taxon>
        <taxon>Pseudomonadati</taxon>
        <taxon>Pseudomonadota</taxon>
        <taxon>Betaproteobacteria</taxon>
        <taxon>Rhodocyclales</taxon>
        <taxon>Zoogloeaceae</taxon>
        <taxon>Pseudothauera</taxon>
    </lineage>
</organism>
<reference evidence="3 4" key="1">
    <citation type="submission" date="2019-04" db="EMBL/GenBank/DDBJ databases">
        <title>Azoarcus nasutitermitis sp. nov. isolated from termite nest.</title>
        <authorList>
            <person name="Lin S.-Y."/>
            <person name="Hameed A."/>
            <person name="Hsu Y.-H."/>
            <person name="Young C.-C."/>
        </authorList>
    </citation>
    <scope>NUCLEOTIDE SEQUENCE [LARGE SCALE GENOMIC DNA]</scope>
    <source>
        <strain evidence="3 4">CC-YHH838</strain>
    </source>
</reference>
<feature type="domain" description="Glycosyl transferase family 1" evidence="1">
    <location>
        <begin position="214"/>
        <end position="375"/>
    </location>
</feature>